<feature type="region of interest" description="Disordered" evidence="1">
    <location>
        <begin position="119"/>
        <end position="138"/>
    </location>
</feature>
<name>A0A9P4WHI1_9PLEO</name>
<evidence type="ECO:0000313" key="3">
    <source>
        <dbReference type="Proteomes" id="UP000758155"/>
    </source>
</evidence>
<organism evidence="2 3">
    <name type="scientific">Didymella heteroderae</name>
    <dbReference type="NCBI Taxonomy" id="1769908"/>
    <lineage>
        <taxon>Eukaryota</taxon>
        <taxon>Fungi</taxon>
        <taxon>Dikarya</taxon>
        <taxon>Ascomycota</taxon>
        <taxon>Pezizomycotina</taxon>
        <taxon>Dothideomycetes</taxon>
        <taxon>Pleosporomycetidae</taxon>
        <taxon>Pleosporales</taxon>
        <taxon>Pleosporineae</taxon>
        <taxon>Didymellaceae</taxon>
        <taxon>Didymella</taxon>
    </lineage>
</organism>
<feature type="region of interest" description="Disordered" evidence="1">
    <location>
        <begin position="1"/>
        <end position="28"/>
    </location>
</feature>
<dbReference type="Proteomes" id="UP000758155">
    <property type="component" value="Unassembled WGS sequence"/>
</dbReference>
<dbReference type="EMBL" id="SWKV01000101">
    <property type="protein sequence ID" value="KAF3032436.1"/>
    <property type="molecule type" value="Genomic_DNA"/>
</dbReference>
<proteinExistence type="predicted"/>
<feature type="compositionally biased region" description="Basic and acidic residues" evidence="1">
    <location>
        <begin position="15"/>
        <end position="28"/>
    </location>
</feature>
<dbReference type="AlphaFoldDB" id="A0A9P4WHI1"/>
<accession>A0A9P4WHI1</accession>
<keyword evidence="3" id="KW-1185">Reference proteome</keyword>
<sequence>MYAELVTGSFQEEAGLDRNVDEDPVEKSAKATDLVSEAREDQLSRSNVFTMSPVMKVVAFDCQTAAFACRAMADEPAAASAGYDHDLPHNSALTSDAGQARIANSSVCTKYNNAVSASECAPDSHGTIAPSDSPESAEGRLHGGILMPKDSASNIVVSTEHFEGSRKRTDNVIEWPTLGYDVDNLLEYIPERLYSDVEEWLEQVGDGGELIIADEGPEEETAVPSFFAWLEQEGATELVLNAGMGVAFAAIALAGHTIW</sequence>
<dbReference type="OrthoDB" id="10499327at2759"/>
<evidence type="ECO:0000313" key="2">
    <source>
        <dbReference type="EMBL" id="KAF3032436.1"/>
    </source>
</evidence>
<reference evidence="2" key="1">
    <citation type="submission" date="2019-04" db="EMBL/GenBank/DDBJ databases">
        <title>Sequencing of skin fungus with MAO and IRED activity.</title>
        <authorList>
            <person name="Marsaioli A.J."/>
            <person name="Bonatto J.M.C."/>
            <person name="Reis Junior O."/>
        </authorList>
    </citation>
    <scope>NUCLEOTIDE SEQUENCE</scope>
    <source>
        <strain evidence="2">28M1</strain>
    </source>
</reference>
<gene>
    <name evidence="2" type="ORF">E8E12_003011</name>
</gene>
<protein>
    <submittedName>
        <fullName evidence="2">Uncharacterized protein</fullName>
    </submittedName>
</protein>
<comment type="caution">
    <text evidence="2">The sequence shown here is derived from an EMBL/GenBank/DDBJ whole genome shotgun (WGS) entry which is preliminary data.</text>
</comment>
<evidence type="ECO:0000256" key="1">
    <source>
        <dbReference type="SAM" id="MobiDB-lite"/>
    </source>
</evidence>